<dbReference type="InterPro" id="IPR043166">
    <property type="entry name" value="LarA-like_C"/>
</dbReference>
<keyword evidence="3" id="KW-1185">Reference proteome</keyword>
<dbReference type="AlphaFoldDB" id="A0A5C5V2I4"/>
<dbReference type="EMBL" id="SIHJ01000003">
    <property type="protein sequence ID" value="TWT32183.1"/>
    <property type="molecule type" value="Genomic_DNA"/>
</dbReference>
<dbReference type="OrthoDB" id="240996at2"/>
<gene>
    <name evidence="2" type="ORF">KOR34_39440</name>
</gene>
<evidence type="ECO:0000313" key="2">
    <source>
        <dbReference type="EMBL" id="TWT32183.1"/>
    </source>
</evidence>
<dbReference type="Gene3D" id="3.40.50.11440">
    <property type="match status" value="1"/>
</dbReference>
<proteinExistence type="predicted"/>
<dbReference type="InterPro" id="IPR018657">
    <property type="entry name" value="LarA-like_N"/>
</dbReference>
<name>A0A5C5V2I4_9BACT</name>
<dbReference type="Gene3D" id="3.90.226.30">
    <property type="match status" value="1"/>
</dbReference>
<dbReference type="Pfam" id="PF09861">
    <property type="entry name" value="Lar_N"/>
    <property type="match status" value="1"/>
</dbReference>
<protein>
    <recommendedName>
        <fullName evidence="1">LarA-like N-terminal domain-containing protein</fullName>
    </recommendedName>
</protein>
<organism evidence="2 3">
    <name type="scientific">Posidoniimonas corsicana</name>
    <dbReference type="NCBI Taxonomy" id="1938618"/>
    <lineage>
        <taxon>Bacteria</taxon>
        <taxon>Pseudomonadati</taxon>
        <taxon>Planctomycetota</taxon>
        <taxon>Planctomycetia</taxon>
        <taxon>Pirellulales</taxon>
        <taxon>Lacipirellulaceae</taxon>
        <taxon>Posidoniimonas</taxon>
    </lineage>
</organism>
<comment type="caution">
    <text evidence="2">The sequence shown here is derived from an EMBL/GenBank/DDBJ whole genome shotgun (WGS) entry which is preliminary data.</text>
</comment>
<dbReference type="GO" id="GO:0050043">
    <property type="term" value="F:lactate racemase activity"/>
    <property type="evidence" value="ECO:0007669"/>
    <property type="project" value="InterPro"/>
</dbReference>
<accession>A0A5C5V2I4</accession>
<evidence type="ECO:0000259" key="1">
    <source>
        <dbReference type="Pfam" id="PF09861"/>
    </source>
</evidence>
<dbReference type="Proteomes" id="UP000316714">
    <property type="component" value="Unassembled WGS sequence"/>
</dbReference>
<sequence length="401" mass="43007">MPTVLQIEAPGGEPIELDRECVVPRRLDETLRPLAGDRARAAVTKALQQPLEFPPIADSIVPGDTVAVALGEGIPDVASVASGMLDAIVQAGVEPARITLVAAAKSDAKRVRQAVDEAVAVVRHDPTDENELCYAGVTREDDVSLLLNRALFEADLTIPVSRASTPDDPANRGPYDGLYPAFFHIDSVRALRGSGDERPEWWRNRTNEAGWVIGAPLVVRVAPGEGDRVAGVYAGEPEAVEHESSQAARRAWVRIVEQDADLVIATVTGDPDRQTWDDVARALHAADRVAAPGAPVAICTALGQKIGKSLARLRGAGDMDQTLRRLAKDAHPDTHAARAIADALTRGPVFLMSRLGDDLVEDLGMAPIGGAAELQRLADRFDRVMLLEHAQHIEITDREEA</sequence>
<reference evidence="2 3" key="1">
    <citation type="submission" date="2019-02" db="EMBL/GenBank/DDBJ databases">
        <title>Deep-cultivation of Planctomycetes and their phenomic and genomic characterization uncovers novel biology.</title>
        <authorList>
            <person name="Wiegand S."/>
            <person name="Jogler M."/>
            <person name="Boedeker C."/>
            <person name="Pinto D."/>
            <person name="Vollmers J."/>
            <person name="Rivas-Marin E."/>
            <person name="Kohn T."/>
            <person name="Peeters S.H."/>
            <person name="Heuer A."/>
            <person name="Rast P."/>
            <person name="Oberbeckmann S."/>
            <person name="Bunk B."/>
            <person name="Jeske O."/>
            <person name="Meyerdierks A."/>
            <person name="Storesund J.E."/>
            <person name="Kallscheuer N."/>
            <person name="Luecker S."/>
            <person name="Lage O.M."/>
            <person name="Pohl T."/>
            <person name="Merkel B.J."/>
            <person name="Hornburger P."/>
            <person name="Mueller R.-W."/>
            <person name="Bruemmer F."/>
            <person name="Labrenz M."/>
            <person name="Spormann A.M."/>
            <person name="Op Den Camp H."/>
            <person name="Overmann J."/>
            <person name="Amann R."/>
            <person name="Jetten M.S.M."/>
            <person name="Mascher T."/>
            <person name="Medema M.H."/>
            <person name="Devos D.P."/>
            <person name="Kaster A.-K."/>
            <person name="Ovreas L."/>
            <person name="Rohde M."/>
            <person name="Galperin M.Y."/>
            <person name="Jogler C."/>
        </authorList>
    </citation>
    <scope>NUCLEOTIDE SEQUENCE [LARGE SCALE GENOMIC DNA]</scope>
    <source>
        <strain evidence="2 3">KOR34</strain>
    </source>
</reference>
<dbReference type="RefSeq" id="WP_146567345.1">
    <property type="nucleotide sequence ID" value="NZ_SIHJ01000003.1"/>
</dbReference>
<feature type="domain" description="LarA-like N-terminal" evidence="1">
    <location>
        <begin position="39"/>
        <end position="158"/>
    </location>
</feature>
<evidence type="ECO:0000313" key="3">
    <source>
        <dbReference type="Proteomes" id="UP000316714"/>
    </source>
</evidence>